<protein>
    <submittedName>
        <fullName evidence="1">Uncharacterized protein</fullName>
    </submittedName>
</protein>
<sequence length="54" mass="6076">MRGKYYDRMQQGTNIILLAPDLVETFPDSESVNEALRGLKKIAVRSTKPVPATR</sequence>
<name>A0A4Q0SZY5_9BACT</name>
<dbReference type="AlphaFoldDB" id="A0A4Q0SZY5"/>
<keyword evidence="2" id="KW-1185">Reference proteome</keyword>
<reference evidence="2" key="2">
    <citation type="submission" date="2019-02" db="EMBL/GenBank/DDBJ databases">
        <title>Granulicella sibirica sp. nov., a psychrotolerant acidobacterium isolated from an organic soil layer in forested tundra, West Siberia.</title>
        <authorList>
            <person name="Oshkin I.Y."/>
            <person name="Kulichevskaya I.S."/>
            <person name="Rijpstra W.I.C."/>
            <person name="Sinninghe Damste J.S."/>
            <person name="Rakitin A.L."/>
            <person name="Ravin N.V."/>
            <person name="Dedysh S.N."/>
        </authorList>
    </citation>
    <scope>NUCLEOTIDE SEQUENCE [LARGE SCALE GENOMIC DNA]</scope>
    <source>
        <strain evidence="2">AF10</strain>
    </source>
</reference>
<dbReference type="Proteomes" id="UP000289437">
    <property type="component" value="Unassembled WGS sequence"/>
</dbReference>
<evidence type="ECO:0000313" key="1">
    <source>
        <dbReference type="EMBL" id="RXH55218.1"/>
    </source>
</evidence>
<proteinExistence type="predicted"/>
<evidence type="ECO:0000313" key="2">
    <source>
        <dbReference type="Proteomes" id="UP000289437"/>
    </source>
</evidence>
<organism evidence="1 2">
    <name type="scientific">Granulicella sibirica</name>
    <dbReference type="NCBI Taxonomy" id="2479048"/>
    <lineage>
        <taxon>Bacteria</taxon>
        <taxon>Pseudomonadati</taxon>
        <taxon>Acidobacteriota</taxon>
        <taxon>Terriglobia</taxon>
        <taxon>Terriglobales</taxon>
        <taxon>Acidobacteriaceae</taxon>
        <taxon>Granulicella</taxon>
    </lineage>
</organism>
<accession>A0A4Q0SZY5</accession>
<comment type="caution">
    <text evidence="1">The sequence shown here is derived from an EMBL/GenBank/DDBJ whole genome shotgun (WGS) entry which is preliminary data.</text>
</comment>
<dbReference type="EMBL" id="RDSM01000003">
    <property type="protein sequence ID" value="RXH55218.1"/>
    <property type="molecule type" value="Genomic_DNA"/>
</dbReference>
<reference evidence="1 2" key="1">
    <citation type="submission" date="2018-11" db="EMBL/GenBank/DDBJ databases">
        <authorList>
            <person name="Mardanov A.V."/>
            <person name="Ravin N.V."/>
            <person name="Dedysh S.N."/>
        </authorList>
    </citation>
    <scope>NUCLEOTIDE SEQUENCE [LARGE SCALE GENOMIC DNA]</scope>
    <source>
        <strain evidence="1 2">AF10</strain>
    </source>
</reference>
<gene>
    <name evidence="1" type="ORF">GRAN_4322</name>
</gene>